<name>A0A1W1UI32_9DEIO</name>
<evidence type="ECO:0000313" key="2">
    <source>
        <dbReference type="EMBL" id="SMB80481.1"/>
    </source>
</evidence>
<proteinExistence type="predicted"/>
<feature type="region of interest" description="Disordered" evidence="1">
    <location>
        <begin position="83"/>
        <end position="117"/>
    </location>
</feature>
<evidence type="ECO:0000313" key="3">
    <source>
        <dbReference type="Proteomes" id="UP000192582"/>
    </source>
</evidence>
<gene>
    <name evidence="2" type="ORF">SAMN00790413_05543</name>
</gene>
<dbReference type="Proteomes" id="UP000192582">
    <property type="component" value="Unassembled WGS sequence"/>
</dbReference>
<keyword evidence="3" id="KW-1185">Reference proteome</keyword>
<organism evidence="2 3">
    <name type="scientific">Deinococcus hopiensis KR-140</name>
    <dbReference type="NCBI Taxonomy" id="695939"/>
    <lineage>
        <taxon>Bacteria</taxon>
        <taxon>Thermotogati</taxon>
        <taxon>Deinococcota</taxon>
        <taxon>Deinococci</taxon>
        <taxon>Deinococcales</taxon>
        <taxon>Deinococcaceae</taxon>
        <taxon>Deinococcus</taxon>
    </lineage>
</organism>
<evidence type="ECO:0008006" key="4">
    <source>
        <dbReference type="Google" id="ProtNLM"/>
    </source>
</evidence>
<dbReference type="AlphaFoldDB" id="A0A1W1UI32"/>
<evidence type="ECO:0000256" key="1">
    <source>
        <dbReference type="SAM" id="MobiDB-lite"/>
    </source>
</evidence>
<protein>
    <recommendedName>
        <fullName evidence="4">Transposase</fullName>
    </recommendedName>
</protein>
<sequence>MGKQRKSWATDTKAQIVLAVLGRQLHDSTASTRAVIHGWKAQFLEAGTPRLAGERQEDRHTELERENERLKVVERTLIVFGRHGSGPSCHGAKRDQGVQNFGEGRRGAFMGPHASPL</sequence>
<dbReference type="EMBL" id="FWWU01000004">
    <property type="protein sequence ID" value="SMB80481.1"/>
    <property type="molecule type" value="Genomic_DNA"/>
</dbReference>
<accession>A0A1W1UI32</accession>
<reference evidence="2 3" key="1">
    <citation type="submission" date="2017-04" db="EMBL/GenBank/DDBJ databases">
        <authorList>
            <person name="Afonso C.L."/>
            <person name="Miller P.J."/>
            <person name="Scott M.A."/>
            <person name="Spackman E."/>
            <person name="Goraichik I."/>
            <person name="Dimitrov K.M."/>
            <person name="Suarez D.L."/>
            <person name="Swayne D.E."/>
        </authorList>
    </citation>
    <scope>NUCLEOTIDE SEQUENCE [LARGE SCALE GENOMIC DNA]</scope>
    <source>
        <strain evidence="2 3">KR-140</strain>
    </source>
</reference>